<dbReference type="InterPro" id="IPR051785">
    <property type="entry name" value="MMCE/EMCE_epimerase"/>
</dbReference>
<keyword evidence="1" id="KW-0479">Metal-binding</keyword>
<dbReference type="EMBL" id="JBHLWK010000008">
    <property type="protein sequence ID" value="MFC0203594.1"/>
    <property type="molecule type" value="Genomic_DNA"/>
</dbReference>
<evidence type="ECO:0000313" key="3">
    <source>
        <dbReference type="EMBL" id="MFC0203594.1"/>
    </source>
</evidence>
<dbReference type="Pfam" id="PF00903">
    <property type="entry name" value="Glyoxalase"/>
    <property type="match status" value="1"/>
</dbReference>
<proteinExistence type="predicted"/>
<name>A0ABV6CS87_9SPHN</name>
<dbReference type="RefSeq" id="WP_379486363.1">
    <property type="nucleotide sequence ID" value="NZ_JBHLWK010000008.1"/>
</dbReference>
<dbReference type="Gene3D" id="3.10.180.10">
    <property type="entry name" value="2,3-Dihydroxybiphenyl 1,2-Dioxygenase, domain 1"/>
    <property type="match status" value="1"/>
</dbReference>
<dbReference type="PROSITE" id="PS51819">
    <property type="entry name" value="VOC"/>
    <property type="match status" value="1"/>
</dbReference>
<dbReference type="InterPro" id="IPR037523">
    <property type="entry name" value="VOC_core"/>
</dbReference>
<gene>
    <name evidence="3" type="ORF">ACFFJC_04825</name>
</gene>
<dbReference type="InterPro" id="IPR004360">
    <property type="entry name" value="Glyas_Fos-R_dOase_dom"/>
</dbReference>
<evidence type="ECO:0000313" key="4">
    <source>
        <dbReference type="Proteomes" id="UP001589798"/>
    </source>
</evidence>
<keyword evidence="4" id="KW-1185">Reference proteome</keyword>
<dbReference type="InterPro" id="IPR029068">
    <property type="entry name" value="Glyas_Bleomycin-R_OHBP_Dase"/>
</dbReference>
<accession>A0ABV6CS87</accession>
<dbReference type="PANTHER" id="PTHR43048">
    <property type="entry name" value="METHYLMALONYL-COA EPIMERASE"/>
    <property type="match status" value="1"/>
</dbReference>
<reference evidence="3 4" key="1">
    <citation type="submission" date="2024-09" db="EMBL/GenBank/DDBJ databases">
        <authorList>
            <person name="Sun Q."/>
            <person name="Mori K."/>
        </authorList>
    </citation>
    <scope>NUCLEOTIDE SEQUENCE [LARGE SCALE GENOMIC DNA]</scope>
    <source>
        <strain evidence="3 4">CCM 7706</strain>
    </source>
</reference>
<evidence type="ECO:0000259" key="2">
    <source>
        <dbReference type="PROSITE" id="PS51819"/>
    </source>
</evidence>
<dbReference type="PANTHER" id="PTHR43048:SF5">
    <property type="entry name" value="BLR5325 PROTEIN"/>
    <property type="match status" value="1"/>
</dbReference>
<dbReference type="SUPFAM" id="SSF54593">
    <property type="entry name" value="Glyoxalase/Bleomycin resistance protein/Dihydroxybiphenyl dioxygenase"/>
    <property type="match status" value="1"/>
</dbReference>
<sequence length="131" mass="14629">MAALGFHHAAMSVIDIEAAARWYEEVLGFRVERRFPIPGGTQAMFLERDGLRIELFQVADPMPIPADRLDPREDLKTAGNKHVAFTVADYDAFRADLVARGIAIVLEVGERFGRGLFIRDGAGNVIEFLER</sequence>
<feature type="domain" description="VOC" evidence="2">
    <location>
        <begin position="5"/>
        <end position="131"/>
    </location>
</feature>
<protein>
    <submittedName>
        <fullName evidence="3">VOC family protein</fullName>
    </submittedName>
</protein>
<evidence type="ECO:0000256" key="1">
    <source>
        <dbReference type="ARBA" id="ARBA00022723"/>
    </source>
</evidence>
<organism evidence="3 4">
    <name type="scientific">Novosphingobium soli</name>
    <dbReference type="NCBI Taxonomy" id="574956"/>
    <lineage>
        <taxon>Bacteria</taxon>
        <taxon>Pseudomonadati</taxon>
        <taxon>Pseudomonadota</taxon>
        <taxon>Alphaproteobacteria</taxon>
        <taxon>Sphingomonadales</taxon>
        <taxon>Sphingomonadaceae</taxon>
        <taxon>Novosphingobium</taxon>
    </lineage>
</organism>
<comment type="caution">
    <text evidence="3">The sequence shown here is derived from an EMBL/GenBank/DDBJ whole genome shotgun (WGS) entry which is preliminary data.</text>
</comment>
<dbReference type="Proteomes" id="UP001589798">
    <property type="component" value="Unassembled WGS sequence"/>
</dbReference>